<evidence type="ECO:0000256" key="2">
    <source>
        <dbReference type="ARBA" id="ARBA00012588"/>
    </source>
</evidence>
<dbReference type="PANTHER" id="PTHR45825:SF11">
    <property type="entry name" value="ALPHA AMYLASE DOMAIN-CONTAINING PROTEIN"/>
    <property type="match status" value="1"/>
</dbReference>
<comment type="caution">
    <text evidence="6">The sequence shown here is derived from an EMBL/GenBank/DDBJ whole genome shotgun (WGS) entry which is preliminary data.</text>
</comment>
<sequence>MSKKRILFVTQEMEPYTLANDISKLVRKLPQHTQEKGFEIRVLMPKFGSINERRHRLHEVVRLSGMNIIVDDDDFPLIIKVASLPGARMQVYFLDNEEFFKRKFVFEDADGKPFEDNAERMIFFCKGVMETVKKFGWAPDIIHCHGWMTTLVPLYFKTVYKDEPIFQNAQMIYSLYNNSLGHTFTEQFLDKAMINNLEKDDLKSFSDENGINLHKGAIKNSDIIFVGSETIDDSVNELIENSGKTKLDFVPYDEAPLAYLDFYKSLLEDDEESDE</sequence>
<gene>
    <name evidence="6" type="ORF">GCM10007940_11860</name>
</gene>
<organism evidence="6 7">
    <name type="scientific">Portibacter lacus</name>
    <dbReference type="NCBI Taxonomy" id="1099794"/>
    <lineage>
        <taxon>Bacteria</taxon>
        <taxon>Pseudomonadati</taxon>
        <taxon>Bacteroidota</taxon>
        <taxon>Saprospiria</taxon>
        <taxon>Saprospirales</taxon>
        <taxon>Haliscomenobacteraceae</taxon>
        <taxon>Portibacter</taxon>
    </lineage>
</organism>
<dbReference type="AlphaFoldDB" id="A0AA37WCK4"/>
<accession>A0AA37WCK4</accession>
<feature type="domain" description="Starch synthase catalytic" evidence="5">
    <location>
        <begin position="5"/>
        <end position="235"/>
    </location>
</feature>
<keyword evidence="4" id="KW-0808">Transferase</keyword>
<dbReference type="EC" id="2.4.1.21" evidence="2"/>
<proteinExistence type="predicted"/>
<reference evidence="6" key="1">
    <citation type="journal article" date="2014" name="Int. J. Syst. Evol. Microbiol.">
        <title>Complete genome sequence of Corynebacterium casei LMG S-19264T (=DSM 44701T), isolated from a smear-ripened cheese.</title>
        <authorList>
            <consortium name="US DOE Joint Genome Institute (JGI-PGF)"/>
            <person name="Walter F."/>
            <person name="Albersmeier A."/>
            <person name="Kalinowski J."/>
            <person name="Ruckert C."/>
        </authorList>
    </citation>
    <scope>NUCLEOTIDE SEQUENCE</scope>
    <source>
        <strain evidence="6">NBRC 108769</strain>
    </source>
</reference>
<reference evidence="6" key="2">
    <citation type="submission" date="2023-01" db="EMBL/GenBank/DDBJ databases">
        <title>Draft genome sequence of Portibacter lacus strain NBRC 108769.</title>
        <authorList>
            <person name="Sun Q."/>
            <person name="Mori K."/>
        </authorList>
    </citation>
    <scope>NUCLEOTIDE SEQUENCE</scope>
    <source>
        <strain evidence="6">NBRC 108769</strain>
    </source>
</reference>
<dbReference type="Pfam" id="PF08323">
    <property type="entry name" value="Glyco_transf_5"/>
    <property type="match status" value="1"/>
</dbReference>
<name>A0AA37WCK4_9BACT</name>
<dbReference type="Proteomes" id="UP001156666">
    <property type="component" value="Unassembled WGS sequence"/>
</dbReference>
<dbReference type="SUPFAM" id="SSF53756">
    <property type="entry name" value="UDP-Glycosyltransferase/glycogen phosphorylase"/>
    <property type="match status" value="1"/>
</dbReference>
<evidence type="ECO:0000256" key="1">
    <source>
        <dbReference type="ARBA" id="ARBA00001478"/>
    </source>
</evidence>
<evidence type="ECO:0000259" key="5">
    <source>
        <dbReference type="Pfam" id="PF08323"/>
    </source>
</evidence>
<dbReference type="Gene3D" id="3.40.50.2000">
    <property type="entry name" value="Glycogen Phosphorylase B"/>
    <property type="match status" value="1"/>
</dbReference>
<dbReference type="InterPro" id="IPR013534">
    <property type="entry name" value="Starch_synth_cat_dom"/>
</dbReference>
<dbReference type="RefSeq" id="WP_235295319.1">
    <property type="nucleotide sequence ID" value="NZ_BSOH01000006.1"/>
</dbReference>
<dbReference type="EMBL" id="BSOH01000006">
    <property type="protein sequence ID" value="GLR16571.1"/>
    <property type="molecule type" value="Genomic_DNA"/>
</dbReference>
<protein>
    <recommendedName>
        <fullName evidence="2">starch synthase</fullName>
        <ecNumber evidence="2">2.4.1.21</ecNumber>
    </recommendedName>
</protein>
<evidence type="ECO:0000256" key="4">
    <source>
        <dbReference type="ARBA" id="ARBA00022679"/>
    </source>
</evidence>
<evidence type="ECO:0000313" key="6">
    <source>
        <dbReference type="EMBL" id="GLR16571.1"/>
    </source>
</evidence>
<keyword evidence="7" id="KW-1185">Reference proteome</keyword>
<evidence type="ECO:0000256" key="3">
    <source>
        <dbReference type="ARBA" id="ARBA00022676"/>
    </source>
</evidence>
<dbReference type="GO" id="GO:0009011">
    <property type="term" value="F:alpha-1,4-glucan glucosyltransferase (ADP-glucose donor) activity"/>
    <property type="evidence" value="ECO:0007669"/>
    <property type="project" value="UniProtKB-EC"/>
</dbReference>
<keyword evidence="3" id="KW-0328">Glycosyltransferase</keyword>
<comment type="catalytic activity">
    <reaction evidence="1">
        <text>[(1-&gt;4)-alpha-D-glucosyl](n) + ADP-alpha-D-glucose = [(1-&gt;4)-alpha-D-glucosyl](n+1) + ADP + H(+)</text>
        <dbReference type="Rhea" id="RHEA:18189"/>
        <dbReference type="Rhea" id="RHEA-COMP:9584"/>
        <dbReference type="Rhea" id="RHEA-COMP:9587"/>
        <dbReference type="ChEBI" id="CHEBI:15378"/>
        <dbReference type="ChEBI" id="CHEBI:15444"/>
        <dbReference type="ChEBI" id="CHEBI:57498"/>
        <dbReference type="ChEBI" id="CHEBI:456216"/>
        <dbReference type="EC" id="2.4.1.21"/>
    </reaction>
</comment>
<dbReference type="PANTHER" id="PTHR45825">
    <property type="entry name" value="GRANULE-BOUND STARCH SYNTHASE 1, CHLOROPLASTIC/AMYLOPLASTIC"/>
    <property type="match status" value="1"/>
</dbReference>
<evidence type="ECO:0000313" key="7">
    <source>
        <dbReference type="Proteomes" id="UP001156666"/>
    </source>
</evidence>